<feature type="compositionally biased region" description="Polar residues" evidence="1">
    <location>
        <begin position="70"/>
        <end position="84"/>
    </location>
</feature>
<evidence type="ECO:0000313" key="3">
    <source>
        <dbReference type="Proteomes" id="UP000434957"/>
    </source>
</evidence>
<dbReference type="AlphaFoldDB" id="A0A6A4FYN7"/>
<evidence type="ECO:0000313" key="2">
    <source>
        <dbReference type="EMBL" id="KAE9349554.1"/>
    </source>
</evidence>
<organism evidence="2 3">
    <name type="scientific">Phytophthora rubi</name>
    <dbReference type="NCBI Taxonomy" id="129364"/>
    <lineage>
        <taxon>Eukaryota</taxon>
        <taxon>Sar</taxon>
        <taxon>Stramenopiles</taxon>
        <taxon>Oomycota</taxon>
        <taxon>Peronosporomycetes</taxon>
        <taxon>Peronosporales</taxon>
        <taxon>Peronosporaceae</taxon>
        <taxon>Phytophthora</taxon>
    </lineage>
</organism>
<keyword evidence="3" id="KW-1185">Reference proteome</keyword>
<protein>
    <submittedName>
        <fullName evidence="2">Uncharacterized protein</fullName>
    </submittedName>
</protein>
<accession>A0A6A4FYN7</accession>
<reference evidence="2 3" key="1">
    <citation type="submission" date="2018-08" db="EMBL/GenBank/DDBJ databases">
        <title>Genomic investigation of the strawberry pathogen Phytophthora fragariae indicates pathogenicity is determined by transcriptional variation in three key races.</title>
        <authorList>
            <person name="Adams T.M."/>
            <person name="Armitage A.D."/>
            <person name="Sobczyk M.K."/>
            <person name="Bates H.J."/>
            <person name="Dunwell J.M."/>
            <person name="Nellist C.F."/>
            <person name="Harrison R.J."/>
        </authorList>
    </citation>
    <scope>NUCLEOTIDE SEQUENCE [LARGE SCALE GENOMIC DNA]</scope>
    <source>
        <strain evidence="2 3">SCRP333</strain>
    </source>
</reference>
<dbReference type="Proteomes" id="UP000434957">
    <property type="component" value="Unassembled WGS sequence"/>
</dbReference>
<feature type="region of interest" description="Disordered" evidence="1">
    <location>
        <begin position="32"/>
        <end position="84"/>
    </location>
</feature>
<dbReference type="EMBL" id="QXFT01000249">
    <property type="protein sequence ID" value="KAE9349554.1"/>
    <property type="molecule type" value="Genomic_DNA"/>
</dbReference>
<comment type="caution">
    <text evidence="2">The sequence shown here is derived from an EMBL/GenBank/DDBJ whole genome shotgun (WGS) entry which is preliminary data.</text>
</comment>
<evidence type="ECO:0000256" key="1">
    <source>
        <dbReference type="SAM" id="MobiDB-lite"/>
    </source>
</evidence>
<gene>
    <name evidence="2" type="ORF">PR003_g5824</name>
</gene>
<proteinExistence type="predicted"/>
<sequence length="84" mass="8882">MLFQVKLNLWVGVSYRDPSDFGSALTTSMGSTQEHVHEKSVAAKEVSTPTSTKSRLMDAEAVDVAPGCGPSSNSKTMSESSDSV</sequence>
<name>A0A6A4FYN7_9STRA</name>